<dbReference type="InterPro" id="IPR001425">
    <property type="entry name" value="Arc/bac/fun_rhodopsins"/>
</dbReference>
<reference evidence="7 8" key="1">
    <citation type="submission" date="2018-09" db="EMBL/GenBank/DDBJ databases">
        <title>Hymenobacter medium sp. nov., isolated from R2A medium.</title>
        <authorList>
            <person name="Yingchao G."/>
        </authorList>
    </citation>
    <scope>NUCLEOTIDE SEQUENCE [LARGE SCALE GENOMIC DNA]</scope>
    <source>
        <strain evidence="8">sh-6</strain>
    </source>
</reference>
<gene>
    <name evidence="7" type="ORF">D3Y59_03430</name>
</gene>
<keyword evidence="5 6" id="KW-0472">Membrane</keyword>
<organism evidence="7 8">
    <name type="scientific">Hymenobacter oligotrophus</name>
    <dbReference type="NCBI Taxonomy" id="2319843"/>
    <lineage>
        <taxon>Bacteria</taxon>
        <taxon>Pseudomonadati</taxon>
        <taxon>Bacteroidota</taxon>
        <taxon>Cytophagia</taxon>
        <taxon>Cytophagales</taxon>
        <taxon>Hymenobacteraceae</taxon>
        <taxon>Hymenobacter</taxon>
    </lineage>
</organism>
<feature type="transmembrane region" description="Helical" evidence="6">
    <location>
        <begin position="31"/>
        <end position="54"/>
    </location>
</feature>
<evidence type="ECO:0000256" key="1">
    <source>
        <dbReference type="ARBA" id="ARBA00004141"/>
    </source>
</evidence>
<dbReference type="Proteomes" id="UP000262802">
    <property type="component" value="Chromosome"/>
</dbReference>
<evidence type="ECO:0000256" key="5">
    <source>
        <dbReference type="ARBA" id="ARBA00023136"/>
    </source>
</evidence>
<dbReference type="Gene3D" id="1.20.1070.10">
    <property type="entry name" value="Rhodopsin 7-helix transmembrane proteins"/>
    <property type="match status" value="1"/>
</dbReference>
<sequence length="85" mass="9642">MLVDLLLGGICALMWLPLVTGYCAQSYGRSFWLWFALGCCFPIVSFFVLFGLIYRTERDPGNHLVEEARRILAEAEAHEVEPFGD</sequence>
<dbReference type="SUPFAM" id="SSF81321">
    <property type="entry name" value="Family A G protein-coupled receptor-like"/>
    <property type="match status" value="1"/>
</dbReference>
<evidence type="ECO:0000256" key="2">
    <source>
        <dbReference type="ARBA" id="ARBA00008130"/>
    </source>
</evidence>
<dbReference type="AlphaFoldDB" id="A0A3B7RPS8"/>
<evidence type="ECO:0000313" key="8">
    <source>
        <dbReference type="Proteomes" id="UP000262802"/>
    </source>
</evidence>
<keyword evidence="4 6" id="KW-1133">Transmembrane helix</keyword>
<dbReference type="OrthoDB" id="887114at2"/>
<dbReference type="Pfam" id="PF01036">
    <property type="entry name" value="Bac_rhodopsin"/>
    <property type="match status" value="1"/>
</dbReference>
<evidence type="ECO:0000313" key="7">
    <source>
        <dbReference type="EMBL" id="AYA36197.1"/>
    </source>
</evidence>
<protein>
    <submittedName>
        <fullName evidence="7">Uncharacterized protein</fullName>
    </submittedName>
</protein>
<proteinExistence type="inferred from homology"/>
<keyword evidence="8" id="KW-1185">Reference proteome</keyword>
<evidence type="ECO:0000256" key="4">
    <source>
        <dbReference type="ARBA" id="ARBA00022989"/>
    </source>
</evidence>
<accession>A0A3B7RPS8</accession>
<dbReference type="EMBL" id="CP032317">
    <property type="protein sequence ID" value="AYA36197.1"/>
    <property type="molecule type" value="Genomic_DNA"/>
</dbReference>
<comment type="similarity">
    <text evidence="2">Belongs to the archaeal/bacterial/fungal opsin family.</text>
</comment>
<comment type="subcellular location">
    <subcellularLocation>
        <location evidence="1">Membrane</location>
        <topology evidence="1">Multi-pass membrane protein</topology>
    </subcellularLocation>
</comment>
<dbReference type="GO" id="GO:0016020">
    <property type="term" value="C:membrane"/>
    <property type="evidence" value="ECO:0007669"/>
    <property type="project" value="UniProtKB-SubCell"/>
</dbReference>
<evidence type="ECO:0000256" key="3">
    <source>
        <dbReference type="ARBA" id="ARBA00022692"/>
    </source>
</evidence>
<evidence type="ECO:0000256" key="6">
    <source>
        <dbReference type="SAM" id="Phobius"/>
    </source>
</evidence>
<name>A0A3B7RPS8_9BACT</name>
<keyword evidence="3 6" id="KW-0812">Transmembrane</keyword>
<dbReference type="KEGG" id="hyh:D3Y59_03430"/>